<proteinExistence type="predicted"/>
<feature type="non-terminal residue" evidence="2">
    <location>
        <position position="276"/>
    </location>
</feature>
<feature type="region of interest" description="Disordered" evidence="1">
    <location>
        <begin position="17"/>
        <end position="43"/>
    </location>
</feature>
<evidence type="ECO:0000256" key="1">
    <source>
        <dbReference type="SAM" id="MobiDB-lite"/>
    </source>
</evidence>
<evidence type="ECO:0000313" key="3">
    <source>
        <dbReference type="Proteomes" id="UP001218218"/>
    </source>
</evidence>
<protein>
    <submittedName>
        <fullName evidence="2">Uncharacterized protein</fullName>
    </submittedName>
</protein>
<name>A0AAD7A9N4_9AGAR</name>
<gene>
    <name evidence="2" type="ORF">DFH08DRAFT_1078313</name>
</gene>
<keyword evidence="3" id="KW-1185">Reference proteome</keyword>
<organism evidence="2 3">
    <name type="scientific">Mycena albidolilacea</name>
    <dbReference type="NCBI Taxonomy" id="1033008"/>
    <lineage>
        <taxon>Eukaryota</taxon>
        <taxon>Fungi</taxon>
        <taxon>Dikarya</taxon>
        <taxon>Basidiomycota</taxon>
        <taxon>Agaricomycotina</taxon>
        <taxon>Agaricomycetes</taxon>
        <taxon>Agaricomycetidae</taxon>
        <taxon>Agaricales</taxon>
        <taxon>Marasmiineae</taxon>
        <taxon>Mycenaceae</taxon>
        <taxon>Mycena</taxon>
    </lineage>
</organism>
<sequence>MCLGQFLGRLPVWRKARTSPAPTAKRSDSQKKSERGQESPVIHPETIQTASNVLYFALRTLSSISSNIPLGGLLSGIIEPLLDITGRIQQTSANAQGLIQLAARIDRLTPILSDMAERDPIMGQTIVDNLQQELWAMTKDLEVARSRGKLNQFFNSADNASSLERHNMALAQMIADSTLVTLNEVLKSLREMENKKLQDPSSSEPPIVLSHVCGGLGGTGGNAHIGGEGGEGGGPQLRLDADERYKLDKISGGIGGTGGVGVELGGKGGTGKGPVI</sequence>
<reference evidence="2" key="1">
    <citation type="submission" date="2023-03" db="EMBL/GenBank/DDBJ databases">
        <title>Massive genome expansion in bonnet fungi (Mycena s.s.) driven by repeated elements and novel gene families across ecological guilds.</title>
        <authorList>
            <consortium name="Lawrence Berkeley National Laboratory"/>
            <person name="Harder C.B."/>
            <person name="Miyauchi S."/>
            <person name="Viragh M."/>
            <person name="Kuo A."/>
            <person name="Thoen E."/>
            <person name="Andreopoulos B."/>
            <person name="Lu D."/>
            <person name="Skrede I."/>
            <person name="Drula E."/>
            <person name="Henrissat B."/>
            <person name="Morin E."/>
            <person name="Kohler A."/>
            <person name="Barry K."/>
            <person name="LaButti K."/>
            <person name="Morin E."/>
            <person name="Salamov A."/>
            <person name="Lipzen A."/>
            <person name="Mereny Z."/>
            <person name="Hegedus B."/>
            <person name="Baldrian P."/>
            <person name="Stursova M."/>
            <person name="Weitz H."/>
            <person name="Taylor A."/>
            <person name="Grigoriev I.V."/>
            <person name="Nagy L.G."/>
            <person name="Martin F."/>
            <person name="Kauserud H."/>
        </authorList>
    </citation>
    <scope>NUCLEOTIDE SEQUENCE</scope>
    <source>
        <strain evidence="2">CBHHK002</strain>
    </source>
</reference>
<dbReference type="Proteomes" id="UP001218218">
    <property type="component" value="Unassembled WGS sequence"/>
</dbReference>
<dbReference type="EMBL" id="JARIHO010000012">
    <property type="protein sequence ID" value="KAJ7352703.1"/>
    <property type="molecule type" value="Genomic_DNA"/>
</dbReference>
<feature type="compositionally biased region" description="Basic and acidic residues" evidence="1">
    <location>
        <begin position="25"/>
        <end position="37"/>
    </location>
</feature>
<dbReference type="AlphaFoldDB" id="A0AAD7A9N4"/>
<comment type="caution">
    <text evidence="2">The sequence shown here is derived from an EMBL/GenBank/DDBJ whole genome shotgun (WGS) entry which is preliminary data.</text>
</comment>
<accession>A0AAD7A9N4</accession>
<evidence type="ECO:0000313" key="2">
    <source>
        <dbReference type="EMBL" id="KAJ7352703.1"/>
    </source>
</evidence>